<evidence type="ECO:0000313" key="2">
    <source>
        <dbReference type="Proteomes" id="UP000626220"/>
    </source>
</evidence>
<dbReference type="Proteomes" id="UP000626220">
    <property type="component" value="Unassembled WGS sequence"/>
</dbReference>
<comment type="caution">
    <text evidence="1">The sequence shown here is derived from an EMBL/GenBank/DDBJ whole genome shotgun (WGS) entry which is preliminary data.</text>
</comment>
<name>A0A8J3H1I3_9RHOB</name>
<accession>A0A8J3H1I3</accession>
<protein>
    <submittedName>
        <fullName evidence="1">Uncharacterized protein</fullName>
    </submittedName>
</protein>
<keyword evidence="2" id="KW-1185">Reference proteome</keyword>
<gene>
    <name evidence="1" type="ORF">GCM10017056_49620</name>
</gene>
<organism evidence="1 2">
    <name type="scientific">Seohaeicola zhoushanensis</name>
    <dbReference type="NCBI Taxonomy" id="1569283"/>
    <lineage>
        <taxon>Bacteria</taxon>
        <taxon>Pseudomonadati</taxon>
        <taxon>Pseudomonadota</taxon>
        <taxon>Alphaproteobacteria</taxon>
        <taxon>Rhodobacterales</taxon>
        <taxon>Roseobacteraceae</taxon>
        <taxon>Seohaeicola</taxon>
    </lineage>
</organism>
<dbReference type="AlphaFoldDB" id="A0A8J3H1I3"/>
<sequence length="203" mass="22863">MRALGQQIRHDFAAWAASTAARSSKYARFSVTVGRNALNDEPRLTQVSHGLQFLPEPGEFDAWHRSVCENVQNNLRGLDGETYRFGVSAKLVNVYLKALLVGEFGETTEYSDRVAVVHPPIDRSLLGVLEELDVGGFKAEWRRLKTASWSLFEYEDYVQVISLIRKCTIEKTDDGLPKMNGLWAIEQHWPGYQKADGAQSTSQ</sequence>
<reference evidence="1" key="1">
    <citation type="journal article" date="2014" name="Int. J. Syst. Evol. Microbiol.">
        <title>Complete genome sequence of Corynebacterium casei LMG S-19264T (=DSM 44701T), isolated from a smear-ripened cheese.</title>
        <authorList>
            <consortium name="US DOE Joint Genome Institute (JGI-PGF)"/>
            <person name="Walter F."/>
            <person name="Albersmeier A."/>
            <person name="Kalinowski J."/>
            <person name="Ruckert C."/>
        </authorList>
    </citation>
    <scope>NUCLEOTIDE SEQUENCE</scope>
    <source>
        <strain evidence="1">KCTC 42650</strain>
    </source>
</reference>
<evidence type="ECO:0000313" key="1">
    <source>
        <dbReference type="EMBL" id="GHF72835.1"/>
    </source>
</evidence>
<reference evidence="1" key="2">
    <citation type="submission" date="2020-09" db="EMBL/GenBank/DDBJ databases">
        <authorList>
            <person name="Sun Q."/>
            <person name="Kim S."/>
        </authorList>
    </citation>
    <scope>NUCLEOTIDE SEQUENCE</scope>
    <source>
        <strain evidence="1">KCTC 42650</strain>
    </source>
</reference>
<dbReference type="RefSeq" id="WP_189682826.1">
    <property type="nucleotide sequence ID" value="NZ_BNCJ01000033.1"/>
</dbReference>
<proteinExistence type="predicted"/>
<dbReference type="EMBL" id="BNCJ01000033">
    <property type="protein sequence ID" value="GHF72835.1"/>
    <property type="molecule type" value="Genomic_DNA"/>
</dbReference>